<gene>
    <name evidence="1" type="ORF">PSS4_v1_270004</name>
</gene>
<name>A0A0S4U4K2_RALSL</name>
<sequence length="53" mass="6365">MLQYDLILRLRSFGYSQLQALFVQSECSGSAHYEIVPALRRRVEPLRERRKRK</sequence>
<proteinExistence type="predicted"/>
<organism evidence="1">
    <name type="scientific">Ralstonia solanacearum</name>
    <name type="common">Pseudomonas solanacearum</name>
    <dbReference type="NCBI Taxonomy" id="305"/>
    <lineage>
        <taxon>Bacteria</taxon>
        <taxon>Pseudomonadati</taxon>
        <taxon>Pseudomonadota</taxon>
        <taxon>Betaproteobacteria</taxon>
        <taxon>Burkholderiales</taxon>
        <taxon>Burkholderiaceae</taxon>
        <taxon>Ralstonia</taxon>
        <taxon>Ralstonia solanacearum species complex</taxon>
    </lineage>
</organism>
<dbReference type="EMBL" id="LN899821">
    <property type="protein sequence ID" value="CUV17174.1"/>
    <property type="molecule type" value="Genomic_DNA"/>
</dbReference>
<dbReference type="AlphaFoldDB" id="A0A0S4U4K2"/>
<evidence type="ECO:0000313" key="1">
    <source>
        <dbReference type="EMBL" id="CUV17174.1"/>
    </source>
</evidence>
<reference evidence="1" key="1">
    <citation type="submission" date="2015-10" db="EMBL/GenBank/DDBJ databases">
        <authorList>
            <person name="Gilbert D.G."/>
        </authorList>
    </citation>
    <scope>NUCLEOTIDE SEQUENCE</scope>
    <source>
        <strain evidence="1">Phyl III-seqv23</strain>
    </source>
</reference>
<accession>A0A0S4U4K2</accession>
<protein>
    <submittedName>
        <fullName evidence="1">Uncharacterized protein</fullName>
    </submittedName>
</protein>